<keyword evidence="3 5" id="KW-0597">Phosphoprotein</keyword>
<dbReference type="OrthoDB" id="9793421at2"/>
<dbReference type="HAMAP" id="MF_00099">
    <property type="entry name" value="CheB_chemtxs"/>
    <property type="match status" value="1"/>
</dbReference>
<dbReference type="NCBIfam" id="NF001965">
    <property type="entry name" value="PRK00742.1"/>
    <property type="match status" value="1"/>
</dbReference>
<dbReference type="InterPro" id="IPR011006">
    <property type="entry name" value="CheY-like_superfamily"/>
</dbReference>
<feature type="modified residue" description="4-aspartylphosphate" evidence="3 5">
    <location>
        <position position="56"/>
    </location>
</feature>
<evidence type="ECO:0000256" key="4">
    <source>
        <dbReference type="PROSITE-ProRule" id="PRU00050"/>
    </source>
</evidence>
<dbReference type="SMART" id="SM00448">
    <property type="entry name" value="REC"/>
    <property type="match status" value="1"/>
</dbReference>
<dbReference type="EMBL" id="JHEG02000048">
    <property type="protein sequence ID" value="KIE11264.1"/>
    <property type="molecule type" value="Genomic_DNA"/>
</dbReference>
<evidence type="ECO:0000313" key="8">
    <source>
        <dbReference type="EMBL" id="KAF3887330.1"/>
    </source>
</evidence>
<sequence>MPKIRVLVVDDSVVVRSRVSKILSGDPELEVVGIAANGRIALAKIPHLNPEVVLLDVEMPEMNGLETLAAIRQTYPHLAVIMFSASTRTGASATLEALSLGASDYVTKPSNLGSVEATNQYIREDLIPKIKVLGARTTPLLAPMTMTHRTVPPERTRVEPVNIVAIGVSTGGPNALATLLGELPSDLPVPILIVQHMPPMFTKLLAERLSSKCQIRVDEAVPGVVVEPGHVWIAPGNFHMVVQRDKTVVRLATPQTPPENSCRPSVDVLLRSVAQVYGGGAIAVILTGMGQDGLHGCQCIREAGGQVLAQDKASSVVWGMPGFVVSAGLADGVVPLEQMAAEIMRRIRLHQVPILGT</sequence>
<gene>
    <name evidence="3" type="primary">cheB</name>
    <name evidence="9" type="ORF">DA73_0223075</name>
    <name evidence="8" type="ORF">DA73_0400018920</name>
</gene>
<evidence type="ECO:0000313" key="9">
    <source>
        <dbReference type="EMBL" id="KIE11264.1"/>
    </source>
</evidence>
<evidence type="ECO:0000256" key="2">
    <source>
        <dbReference type="ARBA" id="ARBA00048267"/>
    </source>
</evidence>
<dbReference type="InterPro" id="IPR035909">
    <property type="entry name" value="CheB_C"/>
</dbReference>
<dbReference type="PANTHER" id="PTHR42872:SF3">
    <property type="entry name" value="PROTEIN-GLUTAMATE METHYLESTERASE_PROTEIN-GLUTAMINE GLUTAMINASE 1"/>
    <property type="match status" value="1"/>
</dbReference>
<dbReference type="GO" id="GO:0050568">
    <property type="term" value="F:protein-glutamine glutaminase activity"/>
    <property type="evidence" value="ECO:0007669"/>
    <property type="project" value="UniProtKB-UniRule"/>
</dbReference>
<comment type="catalytic activity">
    <reaction evidence="2 3">
        <text>[protein]-L-glutamate 5-O-methyl ester + H2O = L-glutamyl-[protein] + methanol + H(+)</text>
        <dbReference type="Rhea" id="RHEA:23236"/>
        <dbReference type="Rhea" id="RHEA-COMP:10208"/>
        <dbReference type="Rhea" id="RHEA-COMP:10311"/>
        <dbReference type="ChEBI" id="CHEBI:15377"/>
        <dbReference type="ChEBI" id="CHEBI:15378"/>
        <dbReference type="ChEBI" id="CHEBI:17790"/>
        <dbReference type="ChEBI" id="CHEBI:29973"/>
        <dbReference type="ChEBI" id="CHEBI:82795"/>
        <dbReference type="EC" id="3.1.1.61"/>
    </reaction>
</comment>
<evidence type="ECO:0000259" key="6">
    <source>
        <dbReference type="PROSITE" id="PS50110"/>
    </source>
</evidence>
<dbReference type="EMBL" id="JHEG04000001">
    <property type="protein sequence ID" value="KAF3887330.1"/>
    <property type="molecule type" value="Genomic_DNA"/>
</dbReference>
<dbReference type="PROSITE" id="PS50122">
    <property type="entry name" value="CHEB"/>
    <property type="match status" value="1"/>
</dbReference>
<comment type="domain">
    <text evidence="3">Contains a C-terminal catalytic domain, and an N-terminal region which modulates catalytic activity.</text>
</comment>
<dbReference type="PIRSF" id="PIRSF000876">
    <property type="entry name" value="RR_chemtxs_CheB"/>
    <property type="match status" value="1"/>
</dbReference>
<dbReference type="GO" id="GO:0000156">
    <property type="term" value="F:phosphorelay response regulator activity"/>
    <property type="evidence" value="ECO:0007669"/>
    <property type="project" value="InterPro"/>
</dbReference>
<dbReference type="Gene3D" id="3.40.50.2300">
    <property type="match status" value="1"/>
</dbReference>
<dbReference type="AlphaFoldDB" id="A0A0C1R0W9"/>
<dbReference type="GO" id="GO:0006935">
    <property type="term" value="P:chemotaxis"/>
    <property type="evidence" value="ECO:0007669"/>
    <property type="project" value="UniProtKB-UniRule"/>
</dbReference>
<comment type="caution">
    <text evidence="9">The sequence shown here is derived from an EMBL/GenBank/DDBJ whole genome shotgun (WGS) entry which is preliminary data.</text>
</comment>
<proteinExistence type="inferred from homology"/>
<feature type="active site" evidence="3 4">
    <location>
        <position position="196"/>
    </location>
</feature>
<feature type="active site" evidence="3 4">
    <location>
        <position position="169"/>
    </location>
</feature>
<evidence type="ECO:0000313" key="10">
    <source>
        <dbReference type="Proteomes" id="UP000029738"/>
    </source>
</evidence>
<dbReference type="Pfam" id="PF01339">
    <property type="entry name" value="CheB_methylest"/>
    <property type="match status" value="1"/>
</dbReference>
<dbReference type="Gene3D" id="3.40.50.180">
    <property type="entry name" value="Methylesterase CheB, C-terminal domain"/>
    <property type="match status" value="1"/>
</dbReference>
<comment type="catalytic activity">
    <reaction evidence="3">
        <text>L-glutaminyl-[protein] + H2O = L-glutamyl-[protein] + NH4(+)</text>
        <dbReference type="Rhea" id="RHEA:16441"/>
        <dbReference type="Rhea" id="RHEA-COMP:10207"/>
        <dbReference type="Rhea" id="RHEA-COMP:10208"/>
        <dbReference type="ChEBI" id="CHEBI:15377"/>
        <dbReference type="ChEBI" id="CHEBI:28938"/>
        <dbReference type="ChEBI" id="CHEBI:29973"/>
        <dbReference type="ChEBI" id="CHEBI:30011"/>
        <dbReference type="EC" id="3.5.1.44"/>
    </reaction>
</comment>
<dbReference type="EC" id="3.5.1.44" evidence="3"/>
<evidence type="ECO:0000256" key="3">
    <source>
        <dbReference type="HAMAP-Rule" id="MF_00099"/>
    </source>
</evidence>
<dbReference type="GO" id="GO:0005737">
    <property type="term" value="C:cytoplasm"/>
    <property type="evidence" value="ECO:0007669"/>
    <property type="project" value="UniProtKB-SubCell"/>
</dbReference>
<dbReference type="SUPFAM" id="SSF52738">
    <property type="entry name" value="Methylesterase CheB, C-terminal domain"/>
    <property type="match status" value="1"/>
</dbReference>
<dbReference type="InterPro" id="IPR008248">
    <property type="entry name" value="CheB-like"/>
</dbReference>
<keyword evidence="10" id="KW-1185">Reference proteome</keyword>
<feature type="active site" evidence="3 4">
    <location>
        <position position="292"/>
    </location>
</feature>
<accession>A0A0C1R0W9</accession>
<evidence type="ECO:0000256" key="1">
    <source>
        <dbReference type="ARBA" id="ARBA00022801"/>
    </source>
</evidence>
<organism evidence="9">
    <name type="scientific">Tolypothrix bouteillei VB521301</name>
    <dbReference type="NCBI Taxonomy" id="1479485"/>
    <lineage>
        <taxon>Bacteria</taxon>
        <taxon>Bacillati</taxon>
        <taxon>Cyanobacteriota</taxon>
        <taxon>Cyanophyceae</taxon>
        <taxon>Nostocales</taxon>
        <taxon>Tolypothrichaceae</taxon>
        <taxon>Tolypothrix</taxon>
    </lineage>
</organism>
<dbReference type="PROSITE" id="PS50110">
    <property type="entry name" value="RESPONSE_REGULATORY"/>
    <property type="match status" value="1"/>
</dbReference>
<comment type="subcellular location">
    <subcellularLocation>
        <location evidence="3">Cytoplasm</location>
    </subcellularLocation>
</comment>
<dbReference type="SUPFAM" id="SSF52172">
    <property type="entry name" value="CheY-like"/>
    <property type="match status" value="1"/>
</dbReference>
<evidence type="ECO:0000259" key="7">
    <source>
        <dbReference type="PROSITE" id="PS50122"/>
    </source>
</evidence>
<keyword evidence="3" id="KW-0963">Cytoplasm</keyword>
<dbReference type="RefSeq" id="WP_038088082.1">
    <property type="nucleotide sequence ID" value="NZ_JHEG04000001.1"/>
</dbReference>
<evidence type="ECO:0000256" key="5">
    <source>
        <dbReference type="PROSITE-ProRule" id="PRU00169"/>
    </source>
</evidence>
<comment type="similarity">
    <text evidence="3">Belongs to the CheB family.</text>
</comment>
<reference evidence="9" key="1">
    <citation type="journal article" date="2015" name="Genome Announc.">
        <title>Draft Genome Sequence of Tolypothrix boutellei Strain VB521301.</title>
        <authorList>
            <person name="Chandrababunaidu M.M."/>
            <person name="Singh D."/>
            <person name="Sen D."/>
            <person name="Bhan S."/>
            <person name="Das S."/>
            <person name="Gupta A."/>
            <person name="Adhikary S.P."/>
            <person name="Tripathy S."/>
        </authorList>
    </citation>
    <scope>NUCLEOTIDE SEQUENCE</scope>
    <source>
        <strain evidence="9">VB521301</strain>
    </source>
</reference>
<comment type="PTM">
    <text evidence="3">Phosphorylated by CheA. Phosphorylation of the N-terminal regulatory domain activates the methylesterase activity.</text>
</comment>
<dbReference type="STRING" id="1479485.DA73_0223075"/>
<keyword evidence="1 3" id="KW-0378">Hydrolase</keyword>
<keyword evidence="3 4" id="KW-0145">Chemotaxis</keyword>
<name>A0A0C1R0W9_9CYAN</name>
<protein>
    <recommendedName>
        <fullName evidence="3">Protein-glutamate methylesterase/protein-glutamine glutaminase</fullName>
        <ecNumber evidence="3">3.1.1.61</ecNumber>
        <ecNumber evidence="3">3.5.1.44</ecNumber>
    </recommendedName>
</protein>
<dbReference type="PANTHER" id="PTHR42872">
    <property type="entry name" value="PROTEIN-GLUTAMATE METHYLESTERASE/PROTEIN-GLUTAMINE GLUTAMINASE"/>
    <property type="match status" value="1"/>
</dbReference>
<dbReference type="Pfam" id="PF00072">
    <property type="entry name" value="Response_reg"/>
    <property type="match status" value="1"/>
</dbReference>
<dbReference type="EC" id="3.1.1.61" evidence="3"/>
<dbReference type="CDD" id="cd16432">
    <property type="entry name" value="CheB_Rec"/>
    <property type="match status" value="1"/>
</dbReference>
<dbReference type="InterPro" id="IPR001789">
    <property type="entry name" value="Sig_transdc_resp-reg_receiver"/>
</dbReference>
<dbReference type="Proteomes" id="UP000029738">
    <property type="component" value="Unassembled WGS sequence"/>
</dbReference>
<dbReference type="CDD" id="cd17541">
    <property type="entry name" value="REC_CheB-like"/>
    <property type="match status" value="1"/>
</dbReference>
<dbReference type="InterPro" id="IPR000673">
    <property type="entry name" value="Sig_transdc_resp-reg_Me-estase"/>
</dbReference>
<reference evidence="8" key="2">
    <citation type="submission" date="2019-11" db="EMBL/GenBank/DDBJ databases">
        <title>Improved Assembly of Tolypothrix boutellei genome.</title>
        <authorList>
            <person name="Sarangi A.N."/>
            <person name="Mukherjee M."/>
            <person name="Ghosh S."/>
            <person name="Singh D."/>
            <person name="Das A."/>
            <person name="Kant S."/>
            <person name="Prusty A."/>
            <person name="Tripathy S."/>
        </authorList>
    </citation>
    <scope>NUCLEOTIDE SEQUENCE</scope>
    <source>
        <strain evidence="8">VB521301</strain>
    </source>
</reference>
<feature type="domain" description="CheB-type methylesterase" evidence="7">
    <location>
        <begin position="160"/>
        <end position="350"/>
    </location>
</feature>
<dbReference type="GO" id="GO:0008984">
    <property type="term" value="F:protein-glutamate methylesterase activity"/>
    <property type="evidence" value="ECO:0007669"/>
    <property type="project" value="UniProtKB-UniRule"/>
</dbReference>
<comment type="function">
    <text evidence="3">Involved in chemotaxis. Part of a chemotaxis signal transduction system that modulates chemotaxis in response to various stimuli. Catalyzes the demethylation of specific methylglutamate residues introduced into the chemoreceptors (methyl-accepting chemotaxis proteins or MCP) by CheR. Also mediates the irreversible deamidation of specific glutamine residues to glutamic acid.</text>
</comment>
<feature type="domain" description="Response regulatory" evidence="6">
    <location>
        <begin position="5"/>
        <end position="123"/>
    </location>
</feature>